<organism evidence="1 2">
    <name type="scientific">Copranaerobaculum intestinale</name>
    <dbReference type="NCBI Taxonomy" id="2692629"/>
    <lineage>
        <taxon>Bacteria</taxon>
        <taxon>Bacillati</taxon>
        <taxon>Bacillota</taxon>
        <taxon>Erysipelotrichia</taxon>
        <taxon>Erysipelotrichales</taxon>
        <taxon>Erysipelotrichaceae</taxon>
        <taxon>Copranaerobaculum</taxon>
    </lineage>
</organism>
<dbReference type="AlphaFoldDB" id="A0A6N8U7W7"/>
<sequence length="242" mass="28137">MDYYQEILSKCDALLVENKVQEAYDLLEEELRMPYIPKDSEEKIIALYNECRQQLEMQKPQKTYTEEDLEDLLSGTLDEQFAAVEVLKSSNIRRHLPIIEHYFCGNPHYLVRSLLVEALIDQQVHGELKMDYEGMEITFDPGFVEMPMESDGALQAVAWIREWFENDNPSFAMMCVETLVKEAYLKLPFNIDEDESQLIALAAVKYVFYAYGEQPAFEKFLAEKALAQSSGYELLLNKHDME</sequence>
<dbReference type="EMBL" id="WUUQ01000002">
    <property type="protein sequence ID" value="MXQ73625.1"/>
    <property type="molecule type" value="Genomic_DNA"/>
</dbReference>
<keyword evidence="2" id="KW-1185">Reference proteome</keyword>
<name>A0A6N8U7W7_9FIRM</name>
<accession>A0A6N8U7W7</accession>
<comment type="caution">
    <text evidence="1">The sequence shown here is derived from an EMBL/GenBank/DDBJ whole genome shotgun (WGS) entry which is preliminary data.</text>
</comment>
<evidence type="ECO:0008006" key="3">
    <source>
        <dbReference type="Google" id="ProtNLM"/>
    </source>
</evidence>
<protein>
    <recommendedName>
        <fullName evidence="3">DUF3196 domain-containing protein</fullName>
    </recommendedName>
</protein>
<evidence type="ECO:0000313" key="1">
    <source>
        <dbReference type="EMBL" id="MXQ73625.1"/>
    </source>
</evidence>
<dbReference type="SUPFAM" id="SSF116965">
    <property type="entry name" value="Hypothetical protein MPN330"/>
    <property type="match status" value="1"/>
</dbReference>
<reference evidence="1 2" key="1">
    <citation type="submission" date="2019-12" db="EMBL/GenBank/DDBJ databases">
        <authorList>
            <person name="Yang R."/>
        </authorList>
    </citation>
    <scope>NUCLEOTIDE SEQUENCE [LARGE SCALE GENOMIC DNA]</scope>
    <source>
        <strain evidence="1 2">DONG20-135</strain>
    </source>
</reference>
<proteinExistence type="predicted"/>
<dbReference type="Proteomes" id="UP000434036">
    <property type="component" value="Unassembled WGS sequence"/>
</dbReference>
<reference evidence="1 2" key="2">
    <citation type="submission" date="2020-01" db="EMBL/GenBank/DDBJ databases">
        <title>Clostridiaceae sp. nov. isolated from the gut of human by culturomics.</title>
        <authorList>
            <person name="Chang Y."/>
        </authorList>
    </citation>
    <scope>NUCLEOTIDE SEQUENCE [LARGE SCALE GENOMIC DNA]</scope>
    <source>
        <strain evidence="1 2">DONG20-135</strain>
    </source>
</reference>
<gene>
    <name evidence="1" type="ORF">GSF08_06715</name>
</gene>
<evidence type="ECO:0000313" key="2">
    <source>
        <dbReference type="Proteomes" id="UP000434036"/>
    </source>
</evidence>